<dbReference type="Proteomes" id="UP000061660">
    <property type="component" value="Chromosome"/>
</dbReference>
<dbReference type="InterPro" id="IPR007016">
    <property type="entry name" value="O-antigen_ligase-rel_domated"/>
</dbReference>
<feature type="transmembrane region" description="Helical" evidence="5">
    <location>
        <begin position="246"/>
        <end position="264"/>
    </location>
</feature>
<dbReference type="RefSeq" id="WP_062409906.1">
    <property type="nucleotide sequence ID" value="NZ_CP013652.1"/>
</dbReference>
<dbReference type="PATRIC" id="fig|162209.4.peg.4084"/>
<feature type="transmembrane region" description="Helical" evidence="5">
    <location>
        <begin position="222"/>
        <end position="239"/>
    </location>
</feature>
<dbReference type="KEGG" id="pnp:IJ22_38380"/>
<dbReference type="AlphaFoldDB" id="A0A0U2UD21"/>
<feature type="transmembrane region" description="Helical" evidence="5">
    <location>
        <begin position="284"/>
        <end position="306"/>
    </location>
</feature>
<feature type="transmembrane region" description="Helical" evidence="5">
    <location>
        <begin position="12"/>
        <end position="34"/>
    </location>
</feature>
<protein>
    <submittedName>
        <fullName evidence="7">O-antigen polymerase</fullName>
    </submittedName>
</protein>
<evidence type="ECO:0000256" key="3">
    <source>
        <dbReference type="ARBA" id="ARBA00022989"/>
    </source>
</evidence>
<feature type="transmembrane region" description="Helical" evidence="5">
    <location>
        <begin position="473"/>
        <end position="490"/>
    </location>
</feature>
<feature type="domain" description="O-antigen ligase-related" evidence="6">
    <location>
        <begin position="291"/>
        <end position="426"/>
    </location>
</feature>
<keyword evidence="3 5" id="KW-1133">Transmembrane helix</keyword>
<dbReference type="InterPro" id="IPR051533">
    <property type="entry name" value="WaaL-like"/>
</dbReference>
<comment type="subcellular location">
    <subcellularLocation>
        <location evidence="1">Membrane</location>
        <topology evidence="1">Multi-pass membrane protein</topology>
    </subcellularLocation>
</comment>
<dbReference type="EMBL" id="CP013652">
    <property type="protein sequence ID" value="ALS24169.1"/>
    <property type="molecule type" value="Genomic_DNA"/>
</dbReference>
<dbReference type="STRING" id="162209.IJ22_38380"/>
<name>A0A0U2UD21_9BACL</name>
<evidence type="ECO:0000313" key="7">
    <source>
        <dbReference type="EMBL" id="ALS24169.1"/>
    </source>
</evidence>
<evidence type="ECO:0000256" key="2">
    <source>
        <dbReference type="ARBA" id="ARBA00022692"/>
    </source>
</evidence>
<dbReference type="InterPro" id="IPR011990">
    <property type="entry name" value="TPR-like_helical_dom_sf"/>
</dbReference>
<feature type="transmembrane region" description="Helical" evidence="5">
    <location>
        <begin position="449"/>
        <end position="467"/>
    </location>
</feature>
<dbReference type="Pfam" id="PF04932">
    <property type="entry name" value="Wzy_C"/>
    <property type="match status" value="1"/>
</dbReference>
<feature type="transmembrane region" description="Helical" evidence="5">
    <location>
        <begin position="135"/>
        <end position="155"/>
    </location>
</feature>
<evidence type="ECO:0000313" key="8">
    <source>
        <dbReference type="Proteomes" id="UP000061660"/>
    </source>
</evidence>
<feature type="transmembrane region" description="Helical" evidence="5">
    <location>
        <begin position="46"/>
        <end position="64"/>
    </location>
</feature>
<gene>
    <name evidence="7" type="ORF">IJ22_38380</name>
</gene>
<evidence type="ECO:0000259" key="6">
    <source>
        <dbReference type="Pfam" id="PF04932"/>
    </source>
</evidence>
<dbReference type="OrthoDB" id="1808577at2"/>
<evidence type="ECO:0000256" key="5">
    <source>
        <dbReference type="SAM" id="Phobius"/>
    </source>
</evidence>
<reference evidence="8" key="1">
    <citation type="submission" date="2015-12" db="EMBL/GenBank/DDBJ databases">
        <title>Complete genome sequences of two moderately thermophilic Paenibacillus species.</title>
        <authorList>
            <person name="Butler R.III."/>
            <person name="Wang J."/>
            <person name="Stark B.C."/>
            <person name="Pombert J.-F."/>
        </authorList>
    </citation>
    <scope>NUCLEOTIDE SEQUENCE [LARGE SCALE GENOMIC DNA]</scope>
    <source>
        <strain evidence="8">32O-Y</strain>
    </source>
</reference>
<feature type="transmembrane region" description="Helical" evidence="5">
    <location>
        <begin position="76"/>
        <end position="94"/>
    </location>
</feature>
<feature type="transmembrane region" description="Helical" evidence="5">
    <location>
        <begin position="318"/>
        <end position="337"/>
    </location>
</feature>
<dbReference type="Gene3D" id="1.25.40.10">
    <property type="entry name" value="Tetratricopeptide repeat domain"/>
    <property type="match status" value="1"/>
</dbReference>
<feature type="transmembrane region" description="Helical" evidence="5">
    <location>
        <begin position="417"/>
        <end position="437"/>
    </location>
</feature>
<accession>A0A0U2UD21</accession>
<feature type="transmembrane region" description="Helical" evidence="5">
    <location>
        <begin position="175"/>
        <end position="192"/>
    </location>
</feature>
<dbReference type="PANTHER" id="PTHR37422:SF13">
    <property type="entry name" value="LIPOPOLYSACCHARIDE BIOSYNTHESIS PROTEIN PA4999-RELATED"/>
    <property type="match status" value="1"/>
</dbReference>
<feature type="transmembrane region" description="Helical" evidence="5">
    <location>
        <begin position="197"/>
        <end position="216"/>
    </location>
</feature>
<keyword evidence="4 5" id="KW-0472">Membrane</keyword>
<proteinExistence type="predicted"/>
<dbReference type="GO" id="GO:0016020">
    <property type="term" value="C:membrane"/>
    <property type="evidence" value="ECO:0007669"/>
    <property type="project" value="UniProtKB-SubCell"/>
</dbReference>
<sequence>MIKKNVKEEKGIIYWLILTFLLGFMSISPFYKALFNGNSTDFEGPLFGSFIWGAICLFLISVYIFNNKEAFANKGFFGLVVMIIPLSYWVSFLLEPASYHSAKVSVMISLLYTIFYLVGLLLSSRSQYSNIISNIVMFTGYLIVLFGIVNWFGFINYKDAVFNERITSVFQYPNSYAALLLGILYSSIYLIISSKNFVVKSLHSLMVLPIMISFLLTFSRGALLVAPVILIGILMLLSVRKQILMLGYLFISGLASLLILNNLTSYQGNLVKNGFNQQEFLQSLMILLLAVFINAAIIILIEWIISKKQWLNFQGIKYQLIVPGAIILLSFSVLIGVDVIKPLLPSKLQERVDSISLNQSSAFSRNTFYSDSFELSKDYPFFGTGGGGWSALYEKYQSFPYISRQAHSFYMQYINEVGYVGFVFFLVFILSIIYLYIRFFLKNNESAVSSSLIFFIVGISLLTHSVLDFDMSFVYLGILLFLCLGCMTAVSVEDSFIRLPWFDKSVVYRYCYGSLLVIGSFVLLFVSIGFYKANNLYAQTLITLNNSKNYNEISNTLDSALELQPFHPQYNLLKIDLLTQLYNQTKDEQFFEQAKETISNIKKKEANNPLILQREFAQYYNKNDLDKALSTALQGIDASVWNIGFYEKAIVVSSQLWENSRLKNDQQAMAVYWNQALKLYNQVLEKANNLTQLPQGIEVDRAFYVTPTIAYEIGKNYYIIGDYQQASQILYRGVSEKLDQPIHKFTARWYIASLLKMNTTDQNMYQKLLEKYPEEKDEINKLLSSSF</sequence>
<keyword evidence="8" id="KW-1185">Reference proteome</keyword>
<evidence type="ECO:0000256" key="4">
    <source>
        <dbReference type="ARBA" id="ARBA00023136"/>
    </source>
</evidence>
<evidence type="ECO:0000256" key="1">
    <source>
        <dbReference type="ARBA" id="ARBA00004141"/>
    </source>
</evidence>
<feature type="transmembrane region" description="Helical" evidence="5">
    <location>
        <begin position="510"/>
        <end position="531"/>
    </location>
</feature>
<dbReference type="PANTHER" id="PTHR37422">
    <property type="entry name" value="TEICHURONIC ACID BIOSYNTHESIS PROTEIN TUAE"/>
    <property type="match status" value="1"/>
</dbReference>
<organism evidence="7 8">
    <name type="scientific">Paenibacillus naphthalenovorans</name>
    <dbReference type="NCBI Taxonomy" id="162209"/>
    <lineage>
        <taxon>Bacteria</taxon>
        <taxon>Bacillati</taxon>
        <taxon>Bacillota</taxon>
        <taxon>Bacilli</taxon>
        <taxon>Bacillales</taxon>
        <taxon>Paenibacillaceae</taxon>
        <taxon>Paenibacillus</taxon>
    </lineage>
</organism>
<reference evidence="7 8" key="2">
    <citation type="journal article" date="2016" name="Genome Announc.">
        <title>Complete Genome Sequences of Two Interactive Moderate Thermophiles, Paenibacillus napthalenovorans 32O-Y and Paenibacillus sp. 32O-W.</title>
        <authorList>
            <person name="Butler R.R.III."/>
            <person name="Wang J."/>
            <person name="Stark B.C."/>
            <person name="Pombert J.F."/>
        </authorList>
    </citation>
    <scope>NUCLEOTIDE SEQUENCE [LARGE SCALE GENOMIC DNA]</scope>
    <source>
        <strain evidence="7 8">32O-Y</strain>
    </source>
</reference>
<keyword evidence="2 5" id="KW-0812">Transmembrane</keyword>
<feature type="transmembrane region" description="Helical" evidence="5">
    <location>
        <begin position="106"/>
        <end position="123"/>
    </location>
</feature>